<reference evidence="1" key="1">
    <citation type="submission" date="2014-05" db="EMBL/GenBank/DDBJ databases">
        <authorList>
            <person name="Chronopoulou M."/>
        </authorList>
    </citation>
    <scope>NUCLEOTIDE SEQUENCE</scope>
    <source>
        <tissue evidence="1">Whole organism</tissue>
    </source>
</reference>
<dbReference type="AlphaFoldDB" id="A0A0K2V6T6"/>
<name>A0A0K2V6T6_LEPSM</name>
<sequence length="63" mass="7471">MSESRKVYQPSVAQKEPSLSKNLIRRNWWVLSKGTNEKAQPIPIYIQTYQFHRLKNSLSYNNC</sequence>
<accession>A0A0K2V6T6</accession>
<dbReference type="EMBL" id="HACA01028833">
    <property type="protein sequence ID" value="CDW46194.1"/>
    <property type="molecule type" value="Transcribed_RNA"/>
</dbReference>
<proteinExistence type="predicted"/>
<evidence type="ECO:0000313" key="1">
    <source>
        <dbReference type="EMBL" id="CDW46194.1"/>
    </source>
</evidence>
<protein>
    <submittedName>
        <fullName evidence="1">Uncharacterized protein</fullName>
    </submittedName>
</protein>
<organism evidence="1">
    <name type="scientific">Lepeophtheirus salmonis</name>
    <name type="common">Salmon louse</name>
    <name type="synonym">Caligus salmonis</name>
    <dbReference type="NCBI Taxonomy" id="72036"/>
    <lineage>
        <taxon>Eukaryota</taxon>
        <taxon>Metazoa</taxon>
        <taxon>Ecdysozoa</taxon>
        <taxon>Arthropoda</taxon>
        <taxon>Crustacea</taxon>
        <taxon>Multicrustacea</taxon>
        <taxon>Hexanauplia</taxon>
        <taxon>Copepoda</taxon>
        <taxon>Siphonostomatoida</taxon>
        <taxon>Caligidae</taxon>
        <taxon>Lepeophtheirus</taxon>
    </lineage>
</organism>